<evidence type="ECO:0000313" key="5">
    <source>
        <dbReference type="EMBL" id="GIF82992.1"/>
    </source>
</evidence>
<dbReference type="InterPro" id="IPR036291">
    <property type="entry name" value="NAD(P)-bd_dom_sf"/>
</dbReference>
<keyword evidence="6" id="KW-1185">Reference proteome</keyword>
<dbReference type="RefSeq" id="WP_203749106.1">
    <property type="nucleotide sequence ID" value="NZ_BONF01000026.1"/>
</dbReference>
<dbReference type="EMBL" id="BONF01000026">
    <property type="protein sequence ID" value="GIF82992.1"/>
    <property type="molecule type" value="Genomic_DNA"/>
</dbReference>
<sequence length="265" mass="27891">MSELAERPLAAVTGASSGIGLALARQFAQHGYDLVLVADDPAITTAAAQLRDGGTTVRAAQLDLTSYDAVEQFYDLITDEGRPLDALAVNAGVGVGGAFVDNDLAAELRLIELNVASAVHLAHRALADMARQGHGRVLFTSSIAATMPGPYFATYAASKAFLYSFAEALRAEVEDSGVHVTALLPGPTDTPFFERAGMQDTKVATGPKDDPDDVAREAYEALMAGDDQVVAGSFRNRLQTKAARVLPEKVKAHLHGRQTEPGSGK</sequence>
<accession>A0A8J3NJF2</accession>
<dbReference type="PANTHER" id="PTHR44196:SF2">
    <property type="entry name" value="SHORT-CHAIN DEHYDROGENASE-RELATED"/>
    <property type="match status" value="1"/>
</dbReference>
<dbReference type="AlphaFoldDB" id="A0A8J3NJF2"/>
<proteinExistence type="inferred from homology"/>
<evidence type="ECO:0000256" key="2">
    <source>
        <dbReference type="ARBA" id="ARBA00023002"/>
    </source>
</evidence>
<dbReference type="Proteomes" id="UP000601223">
    <property type="component" value="Unassembled WGS sequence"/>
</dbReference>
<evidence type="ECO:0000256" key="3">
    <source>
        <dbReference type="SAM" id="MobiDB-lite"/>
    </source>
</evidence>
<protein>
    <submittedName>
        <fullName evidence="5">Oxidoreductase</fullName>
    </submittedName>
</protein>
<evidence type="ECO:0000256" key="1">
    <source>
        <dbReference type="ARBA" id="ARBA00006484"/>
    </source>
</evidence>
<gene>
    <name evidence="5" type="ORF">Cba03nite_43410</name>
</gene>
<dbReference type="Pfam" id="PF00106">
    <property type="entry name" value="adh_short"/>
    <property type="match status" value="1"/>
</dbReference>
<feature type="region of interest" description="Disordered" evidence="3">
    <location>
        <begin position="246"/>
        <end position="265"/>
    </location>
</feature>
<dbReference type="SMART" id="SM00822">
    <property type="entry name" value="PKS_KR"/>
    <property type="match status" value="1"/>
</dbReference>
<evidence type="ECO:0000313" key="6">
    <source>
        <dbReference type="Proteomes" id="UP000601223"/>
    </source>
</evidence>
<dbReference type="InterPro" id="IPR057326">
    <property type="entry name" value="KR_dom"/>
</dbReference>
<dbReference type="PRINTS" id="PR00081">
    <property type="entry name" value="GDHRDH"/>
</dbReference>
<reference evidence="5 6" key="1">
    <citation type="submission" date="2021-01" db="EMBL/GenBank/DDBJ databases">
        <title>Whole genome shotgun sequence of Catellatospora bangladeshensis NBRC 107357.</title>
        <authorList>
            <person name="Komaki H."/>
            <person name="Tamura T."/>
        </authorList>
    </citation>
    <scope>NUCLEOTIDE SEQUENCE [LARGE SCALE GENOMIC DNA]</scope>
    <source>
        <strain evidence="5 6">NBRC 107357</strain>
    </source>
</reference>
<feature type="domain" description="Ketoreductase" evidence="4">
    <location>
        <begin position="11"/>
        <end position="190"/>
    </location>
</feature>
<name>A0A8J3NJF2_9ACTN</name>
<dbReference type="GO" id="GO:0016491">
    <property type="term" value="F:oxidoreductase activity"/>
    <property type="evidence" value="ECO:0007669"/>
    <property type="project" value="UniProtKB-KW"/>
</dbReference>
<dbReference type="InterPro" id="IPR020904">
    <property type="entry name" value="Sc_DH/Rdtase_CS"/>
</dbReference>
<dbReference type="Gene3D" id="3.40.50.720">
    <property type="entry name" value="NAD(P)-binding Rossmann-like Domain"/>
    <property type="match status" value="1"/>
</dbReference>
<dbReference type="SUPFAM" id="SSF51735">
    <property type="entry name" value="NAD(P)-binding Rossmann-fold domains"/>
    <property type="match status" value="1"/>
</dbReference>
<comment type="caution">
    <text evidence="5">The sequence shown here is derived from an EMBL/GenBank/DDBJ whole genome shotgun (WGS) entry which is preliminary data.</text>
</comment>
<organism evidence="5 6">
    <name type="scientific">Catellatospora bangladeshensis</name>
    <dbReference type="NCBI Taxonomy" id="310355"/>
    <lineage>
        <taxon>Bacteria</taxon>
        <taxon>Bacillati</taxon>
        <taxon>Actinomycetota</taxon>
        <taxon>Actinomycetes</taxon>
        <taxon>Micromonosporales</taxon>
        <taxon>Micromonosporaceae</taxon>
        <taxon>Catellatospora</taxon>
    </lineage>
</organism>
<dbReference type="PROSITE" id="PS00061">
    <property type="entry name" value="ADH_SHORT"/>
    <property type="match status" value="1"/>
</dbReference>
<keyword evidence="2" id="KW-0560">Oxidoreductase</keyword>
<evidence type="ECO:0000259" key="4">
    <source>
        <dbReference type="SMART" id="SM00822"/>
    </source>
</evidence>
<comment type="similarity">
    <text evidence="1">Belongs to the short-chain dehydrogenases/reductases (SDR) family.</text>
</comment>
<dbReference type="GO" id="GO:0016020">
    <property type="term" value="C:membrane"/>
    <property type="evidence" value="ECO:0007669"/>
    <property type="project" value="TreeGrafter"/>
</dbReference>
<dbReference type="CDD" id="cd05233">
    <property type="entry name" value="SDR_c"/>
    <property type="match status" value="1"/>
</dbReference>
<dbReference type="InterPro" id="IPR002347">
    <property type="entry name" value="SDR_fam"/>
</dbReference>
<dbReference type="PANTHER" id="PTHR44196">
    <property type="entry name" value="DEHYDROGENASE/REDUCTASE SDR FAMILY MEMBER 7B"/>
    <property type="match status" value="1"/>
</dbReference>